<feature type="non-terminal residue" evidence="1">
    <location>
        <position position="81"/>
    </location>
</feature>
<dbReference type="AlphaFoldDB" id="A0A433Q0I1"/>
<sequence length="81" mass="9253">MNEGVEKRRIPRECQRSDCLKSECHTSLHSLHVPNSRWHGSAFIVRISNRAALLWLEDAISSSLRSPLFRFATEILVTSCT</sequence>
<keyword evidence="2" id="KW-1185">Reference proteome</keyword>
<comment type="caution">
    <text evidence="1">The sequence shown here is derived from an EMBL/GenBank/DDBJ whole genome shotgun (WGS) entry which is preliminary data.</text>
</comment>
<accession>A0A433Q0I1</accession>
<organism evidence="1 2">
    <name type="scientific">Jimgerdemannia flammicorona</name>
    <dbReference type="NCBI Taxonomy" id="994334"/>
    <lineage>
        <taxon>Eukaryota</taxon>
        <taxon>Fungi</taxon>
        <taxon>Fungi incertae sedis</taxon>
        <taxon>Mucoromycota</taxon>
        <taxon>Mucoromycotina</taxon>
        <taxon>Endogonomycetes</taxon>
        <taxon>Endogonales</taxon>
        <taxon>Endogonaceae</taxon>
        <taxon>Jimgerdemannia</taxon>
    </lineage>
</organism>
<protein>
    <submittedName>
        <fullName evidence="1">Uncharacterized protein</fullName>
    </submittedName>
</protein>
<reference evidence="1 2" key="1">
    <citation type="journal article" date="2018" name="New Phytol.">
        <title>Phylogenomics of Endogonaceae and evolution of mycorrhizas within Mucoromycota.</title>
        <authorList>
            <person name="Chang Y."/>
            <person name="Desiro A."/>
            <person name="Na H."/>
            <person name="Sandor L."/>
            <person name="Lipzen A."/>
            <person name="Clum A."/>
            <person name="Barry K."/>
            <person name="Grigoriev I.V."/>
            <person name="Martin F.M."/>
            <person name="Stajich J.E."/>
            <person name="Smith M.E."/>
            <person name="Bonito G."/>
            <person name="Spatafora J.W."/>
        </authorList>
    </citation>
    <scope>NUCLEOTIDE SEQUENCE [LARGE SCALE GENOMIC DNA]</scope>
    <source>
        <strain evidence="1 2">AD002</strain>
    </source>
</reference>
<dbReference type="Proteomes" id="UP000274822">
    <property type="component" value="Unassembled WGS sequence"/>
</dbReference>
<dbReference type="EMBL" id="RBNJ01019869">
    <property type="protein sequence ID" value="RUS23214.1"/>
    <property type="molecule type" value="Genomic_DNA"/>
</dbReference>
<name>A0A433Q0I1_9FUNG</name>
<evidence type="ECO:0000313" key="1">
    <source>
        <dbReference type="EMBL" id="RUS23214.1"/>
    </source>
</evidence>
<gene>
    <name evidence="1" type="ORF">BC938DRAFT_475125</name>
</gene>
<proteinExistence type="predicted"/>
<evidence type="ECO:0000313" key="2">
    <source>
        <dbReference type="Proteomes" id="UP000274822"/>
    </source>
</evidence>